<feature type="compositionally biased region" description="Polar residues" evidence="1">
    <location>
        <begin position="130"/>
        <end position="141"/>
    </location>
</feature>
<feature type="region of interest" description="Disordered" evidence="1">
    <location>
        <begin position="352"/>
        <end position="513"/>
    </location>
</feature>
<feature type="compositionally biased region" description="Polar residues" evidence="1">
    <location>
        <begin position="589"/>
        <end position="599"/>
    </location>
</feature>
<feature type="compositionally biased region" description="Acidic residues" evidence="1">
    <location>
        <begin position="486"/>
        <end position="507"/>
    </location>
</feature>
<feature type="compositionally biased region" description="Basic and acidic residues" evidence="1">
    <location>
        <begin position="474"/>
        <end position="485"/>
    </location>
</feature>
<evidence type="ECO:0000256" key="1">
    <source>
        <dbReference type="SAM" id="MobiDB-lite"/>
    </source>
</evidence>
<feature type="region of interest" description="Disordered" evidence="1">
    <location>
        <begin position="1"/>
        <end position="109"/>
    </location>
</feature>
<feature type="compositionally biased region" description="Polar residues" evidence="1">
    <location>
        <begin position="74"/>
        <end position="93"/>
    </location>
</feature>
<feature type="region of interest" description="Disordered" evidence="1">
    <location>
        <begin position="636"/>
        <end position="660"/>
    </location>
</feature>
<sequence>MIPNEPHPDLGLDLASDTAQDDDTGRISLSSTTNTTTNTTHSARPGMQVDDHDRWHPLDLQDDPSFEGLLHHPMSTSTPQKGSAVAYSNTSFQEESSDDNEEDELGPRGMRLTRQRLANLPLVVEEAQHKLSSTTTISNARGSLGRGPLSSPMYAPSPSTGSSTLVDPREDELDHMMARRRLKGKAKPTRDDEETTLRHGTNGRNGGGVTTLREEVEEDEDEEEEARTEIPTPRTRPYDDERSTSPPQPFTHPTPRRRGVKLESYVQSHTTPRYNTSRGGSTALPTATAQAPASSPPMSSREPITATTQGTSTPAPRSRHTGRAQILDAFNRFIEGPNGALTLSAERRAALTRKNVQAEAETQAALNKSKPSSLKASSSSSTGRSNLTNLATPHPTGYYAFASGSTKTTTTNNSRVKREEEEGGFAASPSVGGTRGFRNRMTRGKGYEGEKEEPIRKPFANNRFARQAFEEEGDRSRERNPRTQEYEGDNSAQEEEEDVEEEEEQGEEAVYRATGGGRSAIEYAMAKSFIASPVKSKLRPKIIPPSPTRTPLSKRSSTTPPSSTKNLKKLSFISPSKSPVHSPPPRMTKMTTGVTTYQNPEHLFPSEEEEAEMSREAREADQYLLELVEELARIVRSRSVESSREEEEEEESEELGYGRRGLNDEKEALLRRNEDVLREAEECLREGRELEEELREEEREGKMNEATTQDLLRRLHEAEAIDDTLLSRMDALRLSLDTLGRDLGAQVSLAVQTKLEQEASKRGNWLLWGVACHLANYRASRLYDSSFIDPFAHPALYYISPSTTSHSISEETLAVFSPVPRRGRESDHDGFKYLSLVMRDLVGRVAVWDKGFAVGGMGSSRGMVERVPF</sequence>
<dbReference type="Proteomes" id="UP000198372">
    <property type="component" value="Unassembled WGS sequence"/>
</dbReference>
<feature type="compositionally biased region" description="Acidic residues" evidence="1">
    <location>
        <begin position="644"/>
        <end position="654"/>
    </location>
</feature>
<feature type="compositionally biased region" description="Low complexity" evidence="1">
    <location>
        <begin position="281"/>
        <end position="303"/>
    </location>
</feature>
<feature type="compositionally biased region" description="Low complexity" evidence="1">
    <location>
        <begin position="549"/>
        <end position="565"/>
    </location>
</feature>
<dbReference type="STRING" id="269621.A0A238FRM9"/>
<gene>
    <name evidence="2" type="ORF">BQ2448_6308</name>
</gene>
<proteinExistence type="predicted"/>
<accession>A0A238FRM9</accession>
<feature type="compositionally biased region" description="Low complexity" evidence="1">
    <location>
        <begin position="405"/>
        <end position="414"/>
    </location>
</feature>
<dbReference type="EMBL" id="FMSP01000019">
    <property type="protein sequence ID" value="SCV73878.1"/>
    <property type="molecule type" value="Genomic_DNA"/>
</dbReference>
<dbReference type="AlphaFoldDB" id="A0A238FRM9"/>
<evidence type="ECO:0000313" key="3">
    <source>
        <dbReference type="Proteomes" id="UP000198372"/>
    </source>
</evidence>
<dbReference type="OrthoDB" id="2528547at2759"/>
<feature type="compositionally biased region" description="Basic and acidic residues" evidence="1">
    <location>
        <begin position="445"/>
        <end position="456"/>
    </location>
</feature>
<feature type="region of interest" description="Disordered" evidence="1">
    <location>
        <begin position="130"/>
        <end position="324"/>
    </location>
</feature>
<evidence type="ECO:0000313" key="2">
    <source>
        <dbReference type="EMBL" id="SCV73878.1"/>
    </source>
</evidence>
<keyword evidence="3" id="KW-1185">Reference proteome</keyword>
<organism evidence="2 3">
    <name type="scientific">Microbotryum intermedium</name>
    <dbReference type="NCBI Taxonomy" id="269621"/>
    <lineage>
        <taxon>Eukaryota</taxon>
        <taxon>Fungi</taxon>
        <taxon>Dikarya</taxon>
        <taxon>Basidiomycota</taxon>
        <taxon>Pucciniomycotina</taxon>
        <taxon>Microbotryomycetes</taxon>
        <taxon>Microbotryales</taxon>
        <taxon>Microbotryaceae</taxon>
        <taxon>Microbotryum</taxon>
    </lineage>
</organism>
<protein>
    <submittedName>
        <fullName evidence="2">BQ2448_6308 protein</fullName>
    </submittedName>
</protein>
<name>A0A238FRM9_9BASI</name>
<feature type="region of interest" description="Disordered" evidence="1">
    <location>
        <begin position="534"/>
        <end position="600"/>
    </location>
</feature>
<feature type="compositionally biased region" description="Acidic residues" evidence="1">
    <location>
        <begin position="95"/>
        <end position="104"/>
    </location>
</feature>
<feature type="compositionally biased region" description="Basic and acidic residues" evidence="1">
    <location>
        <begin position="1"/>
        <end position="10"/>
    </location>
</feature>
<feature type="compositionally biased region" description="Acidic residues" evidence="1">
    <location>
        <begin position="215"/>
        <end position="226"/>
    </location>
</feature>
<feature type="compositionally biased region" description="Basic residues" evidence="1">
    <location>
        <begin position="178"/>
        <end position="187"/>
    </location>
</feature>
<feature type="compositionally biased region" description="Polar residues" evidence="1">
    <location>
        <begin position="305"/>
        <end position="315"/>
    </location>
</feature>
<feature type="compositionally biased region" description="Polar residues" evidence="1">
    <location>
        <begin position="265"/>
        <end position="280"/>
    </location>
</feature>
<feature type="compositionally biased region" description="Basic and acidic residues" evidence="1">
    <location>
        <begin position="49"/>
        <end position="59"/>
    </location>
</feature>
<reference evidence="3" key="1">
    <citation type="submission" date="2016-09" db="EMBL/GenBank/DDBJ databases">
        <authorList>
            <person name="Jeantristanb JTB J.-T."/>
            <person name="Ricardo R."/>
        </authorList>
    </citation>
    <scope>NUCLEOTIDE SEQUENCE [LARGE SCALE GENOMIC DNA]</scope>
</reference>
<feature type="compositionally biased region" description="Low complexity" evidence="1">
    <location>
        <begin position="364"/>
        <end position="389"/>
    </location>
</feature>